<gene>
    <name evidence="7" type="ORF">LCGC14_2432660</name>
</gene>
<evidence type="ECO:0000256" key="1">
    <source>
        <dbReference type="ARBA" id="ARBA00001052"/>
    </source>
</evidence>
<evidence type="ECO:0000256" key="4">
    <source>
        <dbReference type="ARBA" id="ARBA00022563"/>
    </source>
</evidence>
<dbReference type="Gene3D" id="3.30.1130.10">
    <property type="match status" value="1"/>
</dbReference>
<proteinExistence type="inferred from homology"/>
<dbReference type="PANTHER" id="PTHR11109">
    <property type="entry name" value="GTP CYCLOHYDROLASE I"/>
    <property type="match status" value="1"/>
</dbReference>
<dbReference type="PROSITE" id="PS00860">
    <property type="entry name" value="GTP_CYCLOHYDROL_1_2"/>
    <property type="match status" value="1"/>
</dbReference>
<protein>
    <recommendedName>
        <fullName evidence="3">GTP cyclohydrolase I</fullName>
        <ecNumber evidence="3">3.5.4.16</ecNumber>
    </recommendedName>
</protein>
<dbReference type="InterPro" id="IPR043133">
    <property type="entry name" value="GTP-CH-I_C/QueF"/>
</dbReference>
<name>A0A0F9BLM6_9ZZZZ</name>
<dbReference type="PANTHER" id="PTHR11109:SF7">
    <property type="entry name" value="GTP CYCLOHYDROLASE 1"/>
    <property type="match status" value="1"/>
</dbReference>
<dbReference type="Gene3D" id="1.10.286.10">
    <property type="match status" value="1"/>
</dbReference>
<feature type="domain" description="GTP cyclohydrolase I" evidence="6">
    <location>
        <begin position="17"/>
        <end position="191"/>
    </location>
</feature>
<dbReference type="GO" id="GO:0005737">
    <property type="term" value="C:cytoplasm"/>
    <property type="evidence" value="ECO:0007669"/>
    <property type="project" value="TreeGrafter"/>
</dbReference>
<dbReference type="FunFam" id="3.30.1130.10:FF:000001">
    <property type="entry name" value="GTP cyclohydrolase 1"/>
    <property type="match status" value="1"/>
</dbReference>
<organism evidence="7">
    <name type="scientific">marine sediment metagenome</name>
    <dbReference type="NCBI Taxonomy" id="412755"/>
    <lineage>
        <taxon>unclassified sequences</taxon>
        <taxon>metagenomes</taxon>
        <taxon>ecological metagenomes</taxon>
    </lineage>
</organism>
<dbReference type="AlphaFoldDB" id="A0A0F9BLM6"/>
<comment type="pathway">
    <text evidence="2">Cofactor biosynthesis; 7,8-dihydroneopterin triphosphate biosynthesis; 7,8-dihydroneopterin triphosphate from GTP: step 1/1.</text>
</comment>
<dbReference type="NCBIfam" id="NF006825">
    <property type="entry name" value="PRK09347.1-2"/>
    <property type="match status" value="1"/>
</dbReference>
<dbReference type="SUPFAM" id="SSF55620">
    <property type="entry name" value="Tetrahydrobiopterin biosynthesis enzymes-like"/>
    <property type="match status" value="1"/>
</dbReference>
<dbReference type="GO" id="GO:0008270">
    <property type="term" value="F:zinc ion binding"/>
    <property type="evidence" value="ECO:0007669"/>
    <property type="project" value="TreeGrafter"/>
</dbReference>
<sequence>MNEQQNAKERAIEPMVAAVRQILTAVGEDPDRPGLAKTPERVARMYEELFSGMRDDPSRHFDAVFREQYDELVVVRDIAFHSTCEHHLMPFMGKAHVAYLPNGQIIGVSKLARVVDCFAHRPQVQERLTGQIADLIMEKLEPKGVAVIMEAQHTCMTVRGVKKPGSVLITSALRGICKTDPATRGEVMSLLRG</sequence>
<dbReference type="FunFam" id="1.10.286.10:FF:000001">
    <property type="entry name" value="GTP cyclohydrolase 1"/>
    <property type="match status" value="1"/>
</dbReference>
<dbReference type="UniPathway" id="UPA00848">
    <property type="reaction ID" value="UER00151"/>
</dbReference>
<dbReference type="NCBIfam" id="NF006826">
    <property type="entry name" value="PRK09347.1-3"/>
    <property type="match status" value="1"/>
</dbReference>
<reference evidence="7" key="1">
    <citation type="journal article" date="2015" name="Nature">
        <title>Complex archaea that bridge the gap between prokaryotes and eukaryotes.</title>
        <authorList>
            <person name="Spang A."/>
            <person name="Saw J.H."/>
            <person name="Jorgensen S.L."/>
            <person name="Zaremba-Niedzwiedzka K."/>
            <person name="Martijn J."/>
            <person name="Lind A.E."/>
            <person name="van Eijk R."/>
            <person name="Schleper C."/>
            <person name="Guy L."/>
            <person name="Ettema T.J."/>
        </authorList>
    </citation>
    <scope>NUCLEOTIDE SEQUENCE</scope>
</reference>
<keyword evidence="4" id="KW-0554">One-carbon metabolism</keyword>
<dbReference type="HAMAP" id="MF_00223">
    <property type="entry name" value="FolE"/>
    <property type="match status" value="1"/>
</dbReference>
<dbReference type="GO" id="GO:0046654">
    <property type="term" value="P:tetrahydrofolate biosynthetic process"/>
    <property type="evidence" value="ECO:0007669"/>
    <property type="project" value="InterPro"/>
</dbReference>
<dbReference type="PROSITE" id="PS00859">
    <property type="entry name" value="GTP_CYCLOHYDROL_1_1"/>
    <property type="match status" value="1"/>
</dbReference>
<accession>A0A0F9BLM6</accession>
<dbReference type="GO" id="GO:0006729">
    <property type="term" value="P:tetrahydrobiopterin biosynthetic process"/>
    <property type="evidence" value="ECO:0007669"/>
    <property type="project" value="TreeGrafter"/>
</dbReference>
<dbReference type="GO" id="GO:0003934">
    <property type="term" value="F:GTP cyclohydrolase I activity"/>
    <property type="evidence" value="ECO:0007669"/>
    <property type="project" value="UniProtKB-EC"/>
</dbReference>
<dbReference type="InterPro" id="IPR001474">
    <property type="entry name" value="GTP_CycHdrlase_I"/>
</dbReference>
<evidence type="ECO:0000256" key="5">
    <source>
        <dbReference type="ARBA" id="ARBA00022801"/>
    </source>
</evidence>
<dbReference type="EMBL" id="LAZR01037244">
    <property type="protein sequence ID" value="KKL22715.1"/>
    <property type="molecule type" value="Genomic_DNA"/>
</dbReference>
<evidence type="ECO:0000256" key="2">
    <source>
        <dbReference type="ARBA" id="ARBA00005080"/>
    </source>
</evidence>
<evidence type="ECO:0000256" key="3">
    <source>
        <dbReference type="ARBA" id="ARBA00012715"/>
    </source>
</evidence>
<dbReference type="GO" id="GO:0006730">
    <property type="term" value="P:one-carbon metabolic process"/>
    <property type="evidence" value="ECO:0007669"/>
    <property type="project" value="UniProtKB-KW"/>
</dbReference>
<comment type="catalytic activity">
    <reaction evidence="1">
        <text>GTP + H2O = 7,8-dihydroneopterin 3'-triphosphate + formate + H(+)</text>
        <dbReference type="Rhea" id="RHEA:17473"/>
        <dbReference type="ChEBI" id="CHEBI:15377"/>
        <dbReference type="ChEBI" id="CHEBI:15378"/>
        <dbReference type="ChEBI" id="CHEBI:15740"/>
        <dbReference type="ChEBI" id="CHEBI:37565"/>
        <dbReference type="ChEBI" id="CHEBI:58462"/>
        <dbReference type="EC" id="3.5.4.16"/>
    </reaction>
</comment>
<dbReference type="InterPro" id="IPR043134">
    <property type="entry name" value="GTP-CH-I_N"/>
</dbReference>
<evidence type="ECO:0000313" key="7">
    <source>
        <dbReference type="EMBL" id="KKL22715.1"/>
    </source>
</evidence>
<dbReference type="InterPro" id="IPR018234">
    <property type="entry name" value="GTP_CycHdrlase_I_CS"/>
</dbReference>
<dbReference type="EC" id="3.5.4.16" evidence="3"/>
<keyword evidence="5" id="KW-0378">Hydrolase</keyword>
<dbReference type="InterPro" id="IPR020602">
    <property type="entry name" value="GTP_CycHdrlase_I_dom"/>
</dbReference>
<evidence type="ECO:0000259" key="6">
    <source>
        <dbReference type="Pfam" id="PF01227"/>
    </source>
</evidence>
<comment type="caution">
    <text evidence="7">The sequence shown here is derived from an EMBL/GenBank/DDBJ whole genome shotgun (WGS) entry which is preliminary data.</text>
</comment>
<dbReference type="Pfam" id="PF01227">
    <property type="entry name" value="GTP_cyclohydroI"/>
    <property type="match status" value="1"/>
</dbReference>
<dbReference type="GO" id="GO:0005525">
    <property type="term" value="F:GTP binding"/>
    <property type="evidence" value="ECO:0007669"/>
    <property type="project" value="TreeGrafter"/>
</dbReference>
<dbReference type="NCBIfam" id="TIGR00063">
    <property type="entry name" value="folE"/>
    <property type="match status" value="1"/>
</dbReference>